<dbReference type="PROSITE" id="PS00216">
    <property type="entry name" value="SUGAR_TRANSPORT_1"/>
    <property type="match status" value="1"/>
</dbReference>
<feature type="transmembrane region" description="Helical" evidence="8">
    <location>
        <begin position="89"/>
        <end position="114"/>
    </location>
</feature>
<keyword evidence="3" id="KW-0813">Transport</keyword>
<feature type="transmembrane region" description="Helical" evidence="8">
    <location>
        <begin position="345"/>
        <end position="364"/>
    </location>
</feature>
<evidence type="ECO:0000313" key="11">
    <source>
        <dbReference type="Proteomes" id="UP000799757"/>
    </source>
</evidence>
<sequence>MGKRNGYATGVSLFAALGSVTYGYGASIIAQTIGQPMWYQYFDLAQDGPGVAHTNVITGLMNGLFSTGGALGALCTAWTTSAFGRLRTIQIACVVCIIGGSLMTGSANIAMFLASRFIMGWGIGMMVSGADETSVPLYQSELATPTHRGRHVGFHGMALATGYALTGFIGFGCYYHSGSSFQWRFPFAVQLLPVLILLAGSAKLPESPRWLLSKGRKEHAWRNLQRLHANPEDPSDSFARKEFYQMTQQFLLEQQRRDQLNVQHWWDFFKRRSFLHRVAIGMGSQLINVSTGNLVVNNYQVSLYQRLGIQGGIPILLIAFWNVVGMWGNTTSAFFIMDKYGRKGFYMLGIAGCGMSLIFEAALTKYYVETGSSNRVGLGFGVFFIFLYVVFYSSCMDNQQYVICSEVFPMETRGLGVALSLFGQFAGTALFVGVAPTSFAAIGWKFYLVFICLCTINIIIVWRFYPETKGLSLEEIDELFGDPVAVHLTDANKDQMEELERQLRGFTLPNGSGGVETPESKTTPEKNEVEKISFEEKK</sequence>
<evidence type="ECO:0000259" key="9">
    <source>
        <dbReference type="PROSITE" id="PS50850"/>
    </source>
</evidence>
<dbReference type="EMBL" id="MU002078">
    <property type="protein sequence ID" value="KAF2790363.1"/>
    <property type="molecule type" value="Genomic_DNA"/>
</dbReference>
<name>A0A6A6X2J5_9PLEO</name>
<dbReference type="PROSITE" id="PS50850">
    <property type="entry name" value="MFS"/>
    <property type="match status" value="1"/>
</dbReference>
<feature type="transmembrane region" description="Helical" evidence="8">
    <location>
        <begin position="376"/>
        <end position="394"/>
    </location>
</feature>
<dbReference type="AlphaFoldDB" id="A0A6A6X2J5"/>
<dbReference type="GO" id="GO:0005351">
    <property type="term" value="F:carbohydrate:proton symporter activity"/>
    <property type="evidence" value="ECO:0007669"/>
    <property type="project" value="TreeGrafter"/>
</dbReference>
<organism evidence="10 11">
    <name type="scientific">Melanomma pulvis-pyrius CBS 109.77</name>
    <dbReference type="NCBI Taxonomy" id="1314802"/>
    <lineage>
        <taxon>Eukaryota</taxon>
        <taxon>Fungi</taxon>
        <taxon>Dikarya</taxon>
        <taxon>Ascomycota</taxon>
        <taxon>Pezizomycotina</taxon>
        <taxon>Dothideomycetes</taxon>
        <taxon>Pleosporomycetidae</taxon>
        <taxon>Pleosporales</taxon>
        <taxon>Melanommataceae</taxon>
        <taxon>Melanomma</taxon>
    </lineage>
</organism>
<dbReference type="InterPro" id="IPR005828">
    <property type="entry name" value="MFS_sugar_transport-like"/>
</dbReference>
<protein>
    <submittedName>
        <fullName evidence="10">General substrate transporter</fullName>
    </submittedName>
</protein>
<feature type="compositionally biased region" description="Basic and acidic residues" evidence="7">
    <location>
        <begin position="518"/>
        <end position="538"/>
    </location>
</feature>
<dbReference type="InterPro" id="IPR050360">
    <property type="entry name" value="MFS_Sugar_Transporters"/>
</dbReference>
<dbReference type="PANTHER" id="PTHR48022">
    <property type="entry name" value="PLASTIDIC GLUCOSE TRANSPORTER 4"/>
    <property type="match status" value="1"/>
</dbReference>
<dbReference type="InterPro" id="IPR005829">
    <property type="entry name" value="Sugar_transporter_CS"/>
</dbReference>
<keyword evidence="11" id="KW-1185">Reference proteome</keyword>
<feature type="transmembrane region" description="Helical" evidence="8">
    <location>
        <begin position="274"/>
        <end position="295"/>
    </location>
</feature>
<dbReference type="PANTHER" id="PTHR48022:SF38">
    <property type="entry name" value="MAJOR FACILITATOR SUPERFAMILY (MFS) PROFILE DOMAIN-CONTAINING PROTEIN-RELATED"/>
    <property type="match status" value="1"/>
</dbReference>
<dbReference type="SUPFAM" id="SSF103473">
    <property type="entry name" value="MFS general substrate transporter"/>
    <property type="match status" value="1"/>
</dbReference>
<proteinExistence type="inferred from homology"/>
<evidence type="ECO:0000256" key="2">
    <source>
        <dbReference type="ARBA" id="ARBA00010992"/>
    </source>
</evidence>
<feature type="region of interest" description="Disordered" evidence="7">
    <location>
        <begin position="504"/>
        <end position="538"/>
    </location>
</feature>
<evidence type="ECO:0000256" key="5">
    <source>
        <dbReference type="ARBA" id="ARBA00022989"/>
    </source>
</evidence>
<evidence type="ECO:0000313" key="10">
    <source>
        <dbReference type="EMBL" id="KAF2790363.1"/>
    </source>
</evidence>
<dbReference type="Proteomes" id="UP000799757">
    <property type="component" value="Unassembled WGS sequence"/>
</dbReference>
<feature type="domain" description="Major facilitator superfamily (MFS) profile" evidence="9">
    <location>
        <begin position="11"/>
        <end position="469"/>
    </location>
</feature>
<keyword evidence="5 8" id="KW-1133">Transmembrane helix</keyword>
<dbReference type="InterPro" id="IPR036259">
    <property type="entry name" value="MFS_trans_sf"/>
</dbReference>
<feature type="transmembrane region" description="Helical" evidence="8">
    <location>
        <begin position="157"/>
        <end position="177"/>
    </location>
</feature>
<evidence type="ECO:0000256" key="1">
    <source>
        <dbReference type="ARBA" id="ARBA00004141"/>
    </source>
</evidence>
<dbReference type="Gene3D" id="1.20.1250.20">
    <property type="entry name" value="MFS general substrate transporter like domains"/>
    <property type="match status" value="1"/>
</dbReference>
<accession>A0A6A6X2J5</accession>
<evidence type="ECO:0000256" key="4">
    <source>
        <dbReference type="ARBA" id="ARBA00022692"/>
    </source>
</evidence>
<evidence type="ECO:0000256" key="6">
    <source>
        <dbReference type="ARBA" id="ARBA00023136"/>
    </source>
</evidence>
<dbReference type="Pfam" id="PF00083">
    <property type="entry name" value="Sugar_tr"/>
    <property type="match status" value="1"/>
</dbReference>
<keyword evidence="4 8" id="KW-0812">Transmembrane</keyword>
<comment type="similarity">
    <text evidence="2">Belongs to the major facilitator superfamily. Sugar transporter (TC 2.A.1.1) family.</text>
</comment>
<dbReference type="OrthoDB" id="6612291at2759"/>
<reference evidence="10" key="1">
    <citation type="journal article" date="2020" name="Stud. Mycol.">
        <title>101 Dothideomycetes genomes: a test case for predicting lifestyles and emergence of pathogens.</title>
        <authorList>
            <person name="Haridas S."/>
            <person name="Albert R."/>
            <person name="Binder M."/>
            <person name="Bloem J."/>
            <person name="Labutti K."/>
            <person name="Salamov A."/>
            <person name="Andreopoulos B."/>
            <person name="Baker S."/>
            <person name="Barry K."/>
            <person name="Bills G."/>
            <person name="Bluhm B."/>
            <person name="Cannon C."/>
            <person name="Castanera R."/>
            <person name="Culley D."/>
            <person name="Daum C."/>
            <person name="Ezra D."/>
            <person name="Gonzalez J."/>
            <person name="Henrissat B."/>
            <person name="Kuo A."/>
            <person name="Liang C."/>
            <person name="Lipzen A."/>
            <person name="Lutzoni F."/>
            <person name="Magnuson J."/>
            <person name="Mondo S."/>
            <person name="Nolan M."/>
            <person name="Ohm R."/>
            <person name="Pangilinan J."/>
            <person name="Park H.-J."/>
            <person name="Ramirez L."/>
            <person name="Alfaro M."/>
            <person name="Sun H."/>
            <person name="Tritt A."/>
            <person name="Yoshinaga Y."/>
            <person name="Zwiers L.-H."/>
            <person name="Turgeon B."/>
            <person name="Goodwin S."/>
            <person name="Spatafora J."/>
            <person name="Crous P."/>
            <person name="Grigoriev I."/>
        </authorList>
    </citation>
    <scope>NUCLEOTIDE SEQUENCE</scope>
    <source>
        <strain evidence="10">CBS 109.77</strain>
    </source>
</reference>
<feature type="transmembrane region" description="Helical" evidence="8">
    <location>
        <begin position="415"/>
        <end position="434"/>
    </location>
</feature>
<dbReference type="InterPro" id="IPR003663">
    <property type="entry name" value="Sugar/inositol_transpt"/>
</dbReference>
<comment type="subcellular location">
    <subcellularLocation>
        <location evidence="1">Membrane</location>
        <topology evidence="1">Multi-pass membrane protein</topology>
    </subcellularLocation>
</comment>
<gene>
    <name evidence="10" type="ORF">K505DRAFT_251318</name>
</gene>
<keyword evidence="6 8" id="KW-0472">Membrane</keyword>
<dbReference type="GO" id="GO:0016020">
    <property type="term" value="C:membrane"/>
    <property type="evidence" value="ECO:0007669"/>
    <property type="project" value="UniProtKB-SubCell"/>
</dbReference>
<evidence type="ECO:0000256" key="8">
    <source>
        <dbReference type="SAM" id="Phobius"/>
    </source>
</evidence>
<dbReference type="PRINTS" id="PR00171">
    <property type="entry name" value="SUGRTRNSPORT"/>
</dbReference>
<dbReference type="InterPro" id="IPR020846">
    <property type="entry name" value="MFS_dom"/>
</dbReference>
<evidence type="ECO:0000256" key="3">
    <source>
        <dbReference type="ARBA" id="ARBA00022448"/>
    </source>
</evidence>
<feature type="transmembrane region" description="Helical" evidence="8">
    <location>
        <begin position="446"/>
        <end position="465"/>
    </location>
</feature>
<evidence type="ECO:0000256" key="7">
    <source>
        <dbReference type="SAM" id="MobiDB-lite"/>
    </source>
</evidence>